<keyword evidence="7" id="KW-1185">Reference proteome</keyword>
<dbReference type="Proteomes" id="UP000051236">
    <property type="component" value="Unassembled WGS sequence"/>
</dbReference>
<comment type="caution">
    <text evidence="6">The sequence shown here is derived from an EMBL/GenBank/DDBJ whole genome shotgun (WGS) entry which is preliminary data.</text>
</comment>
<name>X0PEA2_9LACO</name>
<evidence type="ECO:0000256" key="5">
    <source>
        <dbReference type="SAM" id="Phobius"/>
    </source>
</evidence>
<evidence type="ECO:0000256" key="3">
    <source>
        <dbReference type="ARBA" id="ARBA00022989"/>
    </source>
</evidence>
<dbReference type="PANTHER" id="PTHR37306">
    <property type="entry name" value="COLICIN V PRODUCTION PROTEIN"/>
    <property type="match status" value="1"/>
</dbReference>
<evidence type="ECO:0000256" key="4">
    <source>
        <dbReference type="ARBA" id="ARBA00023136"/>
    </source>
</evidence>
<evidence type="ECO:0000256" key="1">
    <source>
        <dbReference type="ARBA" id="ARBA00004141"/>
    </source>
</evidence>
<feature type="transmembrane region" description="Helical" evidence="5">
    <location>
        <begin position="23"/>
        <end position="43"/>
    </location>
</feature>
<reference evidence="6 7" key="1">
    <citation type="journal article" date="2015" name="Genome Announc.">
        <title>Expanding the biotechnology potential of lactobacilli through comparative genomics of 213 strains and associated genera.</title>
        <authorList>
            <person name="Sun Z."/>
            <person name="Harris H.M."/>
            <person name="McCann A."/>
            <person name="Guo C."/>
            <person name="Argimon S."/>
            <person name="Zhang W."/>
            <person name="Yang X."/>
            <person name="Jeffery I.B."/>
            <person name="Cooney J.C."/>
            <person name="Kagawa T.F."/>
            <person name="Liu W."/>
            <person name="Song Y."/>
            <person name="Salvetti E."/>
            <person name="Wrobel A."/>
            <person name="Rasinkangas P."/>
            <person name="Parkhill J."/>
            <person name="Rea M.C."/>
            <person name="O'Sullivan O."/>
            <person name="Ritari J."/>
            <person name="Douillard F.P."/>
            <person name="Paul Ross R."/>
            <person name="Yang R."/>
            <person name="Briner A.E."/>
            <person name="Felis G.E."/>
            <person name="de Vos W.M."/>
            <person name="Barrangou R."/>
            <person name="Klaenhammer T.R."/>
            <person name="Caufield P.W."/>
            <person name="Cui Y."/>
            <person name="Zhang H."/>
            <person name="O'Toole P.W."/>
        </authorList>
    </citation>
    <scope>NUCLEOTIDE SEQUENCE [LARGE SCALE GENOMIC DNA]</scope>
    <source>
        <strain evidence="6 7">DSM 18527</strain>
    </source>
</reference>
<dbReference type="InterPro" id="IPR003825">
    <property type="entry name" value="Colicin-V_CvpA"/>
</dbReference>
<comment type="subcellular location">
    <subcellularLocation>
        <location evidence="1">Membrane</location>
        <topology evidence="1">Multi-pass membrane protein</topology>
    </subcellularLocation>
</comment>
<keyword evidence="3 5" id="KW-1133">Transmembrane helix</keyword>
<feature type="transmembrane region" description="Helical" evidence="5">
    <location>
        <begin position="80"/>
        <end position="105"/>
    </location>
</feature>
<keyword evidence="2 5" id="KW-0812">Transmembrane</keyword>
<dbReference type="RefSeq" id="WP_035452705.1">
    <property type="nucleotide sequence ID" value="NZ_AZGA01000070.1"/>
</dbReference>
<keyword evidence="4 5" id="KW-0472">Membrane</keyword>
<dbReference type="STRING" id="1423734.FC83_GL000320"/>
<dbReference type="eggNOG" id="COG1286">
    <property type="taxonomic scope" value="Bacteria"/>
</dbReference>
<dbReference type="GO" id="GO:0009403">
    <property type="term" value="P:toxin biosynthetic process"/>
    <property type="evidence" value="ECO:0007669"/>
    <property type="project" value="InterPro"/>
</dbReference>
<evidence type="ECO:0000313" key="7">
    <source>
        <dbReference type="Proteomes" id="UP000051236"/>
    </source>
</evidence>
<dbReference type="Pfam" id="PF02674">
    <property type="entry name" value="Colicin_V"/>
    <property type="match status" value="1"/>
</dbReference>
<dbReference type="PATRIC" id="fig|1423734.3.peg.320"/>
<evidence type="ECO:0000256" key="2">
    <source>
        <dbReference type="ARBA" id="ARBA00022692"/>
    </source>
</evidence>
<accession>X0PEA2</accession>
<feature type="transmembrane region" description="Helical" evidence="5">
    <location>
        <begin position="117"/>
        <end position="143"/>
    </location>
</feature>
<evidence type="ECO:0000313" key="6">
    <source>
        <dbReference type="EMBL" id="KRM32455.1"/>
    </source>
</evidence>
<organism evidence="6 7">
    <name type="scientific">Agrilactobacillus composti DSM 18527 = JCM 14202</name>
    <dbReference type="NCBI Taxonomy" id="1423734"/>
    <lineage>
        <taxon>Bacteria</taxon>
        <taxon>Bacillati</taxon>
        <taxon>Bacillota</taxon>
        <taxon>Bacilli</taxon>
        <taxon>Lactobacillales</taxon>
        <taxon>Lactobacillaceae</taxon>
        <taxon>Agrilactobacillus</taxon>
    </lineage>
</organism>
<gene>
    <name evidence="6" type="ORF">FC83_GL000320</name>
</gene>
<dbReference type="GO" id="GO:0016020">
    <property type="term" value="C:membrane"/>
    <property type="evidence" value="ECO:0007669"/>
    <property type="project" value="UniProtKB-SubCell"/>
</dbReference>
<dbReference type="OrthoDB" id="1809613at2"/>
<dbReference type="PANTHER" id="PTHR37306:SF1">
    <property type="entry name" value="COLICIN V PRODUCTION PROTEIN"/>
    <property type="match status" value="1"/>
</dbReference>
<dbReference type="AlphaFoldDB" id="X0PEA2"/>
<dbReference type="EMBL" id="AZGA01000070">
    <property type="protein sequence ID" value="KRM32455.1"/>
    <property type="molecule type" value="Genomic_DNA"/>
</dbReference>
<sequence>MLSFLIILVLAYGIYIGARRGLILQTIYSISYLVFFGIAYLIYRGLGSNLTLLIPYPSATTSSHFAFFDASLGLKLDTAFYAGFAFLLILLIGWLIMKFVGLFLAPLQFYPMNYSMSVLGAMILAFVTNYVGIFLILYLVALIPVDGLQAALGHSWVSTGMVRYSPILTDLITKWWIVTP</sequence>
<protein>
    <submittedName>
        <fullName evidence="6">Integral inner membrane protein</fullName>
    </submittedName>
</protein>
<proteinExistence type="predicted"/>